<name>A0A834U7P8_VESPE</name>
<comment type="caution">
    <text evidence="1">The sequence shown here is derived from an EMBL/GenBank/DDBJ whole genome shotgun (WGS) entry which is preliminary data.</text>
</comment>
<accession>A0A834U7P8</accession>
<dbReference type="EMBL" id="JACSDY010000009">
    <property type="protein sequence ID" value="KAF7420140.1"/>
    <property type="molecule type" value="Genomic_DNA"/>
</dbReference>
<gene>
    <name evidence="1" type="ORF">H0235_010437</name>
</gene>
<evidence type="ECO:0000313" key="1">
    <source>
        <dbReference type="EMBL" id="KAF7420140.1"/>
    </source>
</evidence>
<protein>
    <submittedName>
        <fullName evidence="1">Uncharacterized protein</fullName>
    </submittedName>
</protein>
<dbReference type="Proteomes" id="UP000600918">
    <property type="component" value="Unassembled WGS sequence"/>
</dbReference>
<sequence length="152" mass="17398">MRGTPRRSLSYFLVGWYSSVNSIQGVKGLRDKGCASTAEIDEKRSHVVFDEVNETSPRGDTVSPLSIERSPLVSEAGIDHPRYRHLDPFRTGRRTLEESLTSQERSRNLLVSSITPHRLRERTLVEFESNARSIHPYGFSNKRNVDRHFEDA</sequence>
<reference evidence="1" key="1">
    <citation type="journal article" date="2020" name="G3 (Bethesda)">
        <title>High-Quality Assemblies for Three Invasive Social Wasps from the &lt;i&gt;Vespula&lt;/i&gt; Genus.</title>
        <authorList>
            <person name="Harrop T.W.R."/>
            <person name="Guhlin J."/>
            <person name="McLaughlin G.M."/>
            <person name="Permina E."/>
            <person name="Stockwell P."/>
            <person name="Gilligan J."/>
            <person name="Le Lec M.F."/>
            <person name="Gruber M.A.M."/>
            <person name="Quinn O."/>
            <person name="Lovegrove M."/>
            <person name="Duncan E.J."/>
            <person name="Remnant E.J."/>
            <person name="Van Eeckhoven J."/>
            <person name="Graham B."/>
            <person name="Knapp R.A."/>
            <person name="Langford K.W."/>
            <person name="Kronenberg Z."/>
            <person name="Press M.O."/>
            <person name="Eacker S.M."/>
            <person name="Wilson-Rankin E.E."/>
            <person name="Purcell J."/>
            <person name="Lester P.J."/>
            <person name="Dearden P.K."/>
        </authorList>
    </citation>
    <scope>NUCLEOTIDE SEQUENCE</scope>
    <source>
        <strain evidence="1">Volc-1</strain>
    </source>
</reference>
<dbReference type="AlphaFoldDB" id="A0A834U7P8"/>
<evidence type="ECO:0000313" key="2">
    <source>
        <dbReference type="Proteomes" id="UP000600918"/>
    </source>
</evidence>
<proteinExistence type="predicted"/>
<keyword evidence="2" id="KW-1185">Reference proteome</keyword>
<organism evidence="1 2">
    <name type="scientific">Vespula pensylvanica</name>
    <name type="common">Western yellow jacket</name>
    <name type="synonym">Wasp</name>
    <dbReference type="NCBI Taxonomy" id="30213"/>
    <lineage>
        <taxon>Eukaryota</taxon>
        <taxon>Metazoa</taxon>
        <taxon>Ecdysozoa</taxon>
        <taxon>Arthropoda</taxon>
        <taxon>Hexapoda</taxon>
        <taxon>Insecta</taxon>
        <taxon>Pterygota</taxon>
        <taxon>Neoptera</taxon>
        <taxon>Endopterygota</taxon>
        <taxon>Hymenoptera</taxon>
        <taxon>Apocrita</taxon>
        <taxon>Aculeata</taxon>
        <taxon>Vespoidea</taxon>
        <taxon>Vespidae</taxon>
        <taxon>Vespinae</taxon>
        <taxon>Vespula</taxon>
    </lineage>
</organism>